<reference evidence="1" key="1">
    <citation type="submission" date="2023-10" db="EMBL/GenBank/DDBJ databases">
        <authorList>
            <person name="Rodriguez Cubillos JULIANA M."/>
            <person name="De Vega J."/>
        </authorList>
    </citation>
    <scope>NUCLEOTIDE SEQUENCE</scope>
</reference>
<accession>A0ACB0I9N1</accession>
<proteinExistence type="predicted"/>
<sequence length="99" mass="12151">MGSVTMNPLFRSESFGYYNYFPDQNYTMIEKRQLFLRSYQFCRKKSLTERIKGSLVRAKKVVWLKLRYGRGLRKLVFFPKFKCGFYYRRRRFSQLLNTT</sequence>
<evidence type="ECO:0000313" key="1">
    <source>
        <dbReference type="EMBL" id="CAJ2628896.1"/>
    </source>
</evidence>
<name>A0ACB0I9N1_TRIPR</name>
<organism evidence="1 2">
    <name type="scientific">Trifolium pratense</name>
    <name type="common">Red clover</name>
    <dbReference type="NCBI Taxonomy" id="57577"/>
    <lineage>
        <taxon>Eukaryota</taxon>
        <taxon>Viridiplantae</taxon>
        <taxon>Streptophyta</taxon>
        <taxon>Embryophyta</taxon>
        <taxon>Tracheophyta</taxon>
        <taxon>Spermatophyta</taxon>
        <taxon>Magnoliopsida</taxon>
        <taxon>eudicotyledons</taxon>
        <taxon>Gunneridae</taxon>
        <taxon>Pentapetalae</taxon>
        <taxon>rosids</taxon>
        <taxon>fabids</taxon>
        <taxon>Fabales</taxon>
        <taxon>Fabaceae</taxon>
        <taxon>Papilionoideae</taxon>
        <taxon>50 kb inversion clade</taxon>
        <taxon>NPAAA clade</taxon>
        <taxon>Hologalegina</taxon>
        <taxon>IRL clade</taxon>
        <taxon>Trifolieae</taxon>
        <taxon>Trifolium</taxon>
    </lineage>
</organism>
<keyword evidence="2" id="KW-1185">Reference proteome</keyword>
<dbReference type="EMBL" id="CASHSV030000001">
    <property type="protein sequence ID" value="CAJ2628896.1"/>
    <property type="molecule type" value="Genomic_DNA"/>
</dbReference>
<dbReference type="Proteomes" id="UP001177021">
    <property type="component" value="Unassembled WGS sequence"/>
</dbReference>
<gene>
    <name evidence="1" type="ORF">MILVUS5_LOCUS1005</name>
</gene>
<evidence type="ECO:0000313" key="2">
    <source>
        <dbReference type="Proteomes" id="UP001177021"/>
    </source>
</evidence>
<comment type="caution">
    <text evidence="1">The sequence shown here is derived from an EMBL/GenBank/DDBJ whole genome shotgun (WGS) entry which is preliminary data.</text>
</comment>
<protein>
    <submittedName>
        <fullName evidence="1">Uncharacterized protein</fullName>
    </submittedName>
</protein>